<dbReference type="KEGG" id="maes:Ga0123461_0937"/>
<dbReference type="InterPro" id="IPR002347">
    <property type="entry name" value="SDR_fam"/>
</dbReference>
<dbReference type="EMBL" id="CP018799">
    <property type="protein sequence ID" value="ATX79357.1"/>
    <property type="molecule type" value="Genomic_DNA"/>
</dbReference>
<gene>
    <name evidence="4" type="ORF">Ga0123461_0937</name>
</gene>
<comment type="similarity">
    <text evidence="1 3">Belongs to the short-chain dehydrogenases/reductases (SDR) family.</text>
</comment>
<dbReference type="NCBIfam" id="NF006565">
    <property type="entry name" value="PRK09072.1"/>
    <property type="match status" value="1"/>
</dbReference>
<protein>
    <submittedName>
        <fullName evidence="4">Short-chain dehydrogenase</fullName>
    </submittedName>
</protein>
<sequence length="263" mass="27882">MDIRDKRVVLTGAGGGMGSILASELAKRGAKLALVDANAEALERVAAGIVDAHTVTGDLSSASGCQAVAGQCSELLGGIDLLINLAGLNSFAAFEDESAEKIELMMHVNLLAPMWLARAFLPTMLDQNSGRIVNVGSIFGSIGFAYFATYSATKFGLRGFSEALRRELVDSGVSVTYVAPRAVKTPMNTGPVVRMGKATGMNMDEPEAVVEKIIASIENDRKDVYLGFPESLFVRINGLLPRIVDGSLAAKDRIARKFAKGEK</sequence>
<organism evidence="4 5">
    <name type="scientific">Mariprofundus aestuarium</name>
    <dbReference type="NCBI Taxonomy" id="1921086"/>
    <lineage>
        <taxon>Bacteria</taxon>
        <taxon>Pseudomonadati</taxon>
        <taxon>Pseudomonadota</taxon>
        <taxon>Candidatius Mariprofundia</taxon>
        <taxon>Mariprofundales</taxon>
        <taxon>Mariprofundaceae</taxon>
        <taxon>Mariprofundus</taxon>
    </lineage>
</organism>
<proteinExistence type="inferred from homology"/>
<evidence type="ECO:0000313" key="5">
    <source>
        <dbReference type="Proteomes" id="UP000231701"/>
    </source>
</evidence>
<dbReference type="PROSITE" id="PS00061">
    <property type="entry name" value="ADH_SHORT"/>
    <property type="match status" value="1"/>
</dbReference>
<dbReference type="SUPFAM" id="SSF51735">
    <property type="entry name" value="NAD(P)-binding Rossmann-fold domains"/>
    <property type="match status" value="1"/>
</dbReference>
<dbReference type="Proteomes" id="UP000231701">
    <property type="component" value="Chromosome"/>
</dbReference>
<evidence type="ECO:0000256" key="3">
    <source>
        <dbReference type="RuleBase" id="RU000363"/>
    </source>
</evidence>
<keyword evidence="2" id="KW-0560">Oxidoreductase</keyword>
<dbReference type="PANTHER" id="PTHR44196:SF1">
    <property type="entry name" value="DEHYDROGENASE_REDUCTASE SDR FAMILY MEMBER 7B"/>
    <property type="match status" value="1"/>
</dbReference>
<accession>A0A2K8KWU1</accession>
<dbReference type="GO" id="GO:0016491">
    <property type="term" value="F:oxidoreductase activity"/>
    <property type="evidence" value="ECO:0007669"/>
    <property type="project" value="UniProtKB-KW"/>
</dbReference>
<dbReference type="AlphaFoldDB" id="A0A2K8KWU1"/>
<dbReference type="PRINTS" id="PR00080">
    <property type="entry name" value="SDRFAMILY"/>
</dbReference>
<dbReference type="RefSeq" id="WP_100277260.1">
    <property type="nucleotide sequence ID" value="NZ_CP018799.1"/>
</dbReference>
<evidence type="ECO:0000256" key="2">
    <source>
        <dbReference type="ARBA" id="ARBA00023002"/>
    </source>
</evidence>
<keyword evidence="5" id="KW-1185">Reference proteome</keyword>
<dbReference type="PANTHER" id="PTHR44196">
    <property type="entry name" value="DEHYDROGENASE/REDUCTASE SDR FAMILY MEMBER 7B"/>
    <property type="match status" value="1"/>
</dbReference>
<reference evidence="4 5" key="1">
    <citation type="submission" date="2016-12" db="EMBL/GenBank/DDBJ databases">
        <title>Isolation and genomic insights into novel planktonic Zetaproteobacteria from stratified waters of the Chesapeake Bay.</title>
        <authorList>
            <person name="McAllister S.M."/>
            <person name="Kato S."/>
            <person name="Chan C.S."/>
            <person name="Chiu B.K."/>
            <person name="Field E.K."/>
        </authorList>
    </citation>
    <scope>NUCLEOTIDE SEQUENCE [LARGE SCALE GENOMIC DNA]</scope>
    <source>
        <strain evidence="4 5">CP-5</strain>
    </source>
</reference>
<dbReference type="Gene3D" id="3.40.50.720">
    <property type="entry name" value="NAD(P)-binding Rossmann-like Domain"/>
    <property type="match status" value="1"/>
</dbReference>
<dbReference type="InterPro" id="IPR036291">
    <property type="entry name" value="NAD(P)-bd_dom_sf"/>
</dbReference>
<dbReference type="PRINTS" id="PR00081">
    <property type="entry name" value="GDHRDH"/>
</dbReference>
<dbReference type="OrthoDB" id="5291018at2"/>
<dbReference type="InterPro" id="IPR020904">
    <property type="entry name" value="Sc_DH/Rdtase_CS"/>
</dbReference>
<dbReference type="GO" id="GO:0016020">
    <property type="term" value="C:membrane"/>
    <property type="evidence" value="ECO:0007669"/>
    <property type="project" value="TreeGrafter"/>
</dbReference>
<name>A0A2K8KWU1_MARES</name>
<dbReference type="Pfam" id="PF00106">
    <property type="entry name" value="adh_short"/>
    <property type="match status" value="1"/>
</dbReference>
<evidence type="ECO:0000256" key="1">
    <source>
        <dbReference type="ARBA" id="ARBA00006484"/>
    </source>
</evidence>
<evidence type="ECO:0000313" key="4">
    <source>
        <dbReference type="EMBL" id="ATX79357.1"/>
    </source>
</evidence>